<dbReference type="STRING" id="361077.A0A152A8P3"/>
<dbReference type="Gene3D" id="2.30.29.30">
    <property type="entry name" value="Pleckstrin-homology domain (PH domain)/Phosphotyrosine-binding domain (PTB)"/>
    <property type="match status" value="1"/>
</dbReference>
<dbReference type="SMART" id="SM00149">
    <property type="entry name" value="PLCYc"/>
    <property type="match status" value="1"/>
</dbReference>
<dbReference type="OMA" id="RMVAMHA"/>
<comment type="caution">
    <text evidence="13">The sequence shown here is derived from an EMBL/GenBank/DDBJ whole genome shotgun (WGS) entry which is preliminary data.</text>
</comment>
<evidence type="ECO:0000256" key="1">
    <source>
        <dbReference type="ARBA" id="ARBA00001913"/>
    </source>
</evidence>
<dbReference type="SMART" id="SM00148">
    <property type="entry name" value="PLCXc"/>
    <property type="match status" value="1"/>
</dbReference>
<dbReference type="SUPFAM" id="SSF49562">
    <property type="entry name" value="C2 domain (Calcium/lipid-binding domain, CaLB)"/>
    <property type="match status" value="1"/>
</dbReference>
<evidence type="ECO:0000259" key="10">
    <source>
        <dbReference type="PROSITE" id="PS50004"/>
    </source>
</evidence>
<dbReference type="GO" id="GO:0051209">
    <property type="term" value="P:release of sequestered calcium ion into cytosol"/>
    <property type="evidence" value="ECO:0007669"/>
    <property type="project" value="TreeGrafter"/>
</dbReference>
<gene>
    <name evidence="13" type="ORF">DLAC_00068</name>
</gene>
<feature type="compositionally biased region" description="Basic and acidic residues" evidence="9">
    <location>
        <begin position="515"/>
        <end position="525"/>
    </location>
</feature>
<evidence type="ECO:0000259" key="11">
    <source>
        <dbReference type="PROSITE" id="PS50008"/>
    </source>
</evidence>
<feature type="domain" description="PI-PLC Y-box" evidence="11">
    <location>
        <begin position="553"/>
        <end position="644"/>
    </location>
</feature>
<dbReference type="InParanoid" id="A0A152A8P3"/>
<dbReference type="AlphaFoldDB" id="A0A152A8P3"/>
<feature type="domain" description="C2" evidence="10">
    <location>
        <begin position="649"/>
        <end position="775"/>
    </location>
</feature>
<keyword evidence="3 8" id="KW-0378">Hydrolase</keyword>
<dbReference type="PROSITE" id="PS50007">
    <property type="entry name" value="PIPLC_X_DOMAIN"/>
    <property type="match status" value="1"/>
</dbReference>
<dbReference type="GO" id="GO:0016042">
    <property type="term" value="P:lipid catabolic process"/>
    <property type="evidence" value="ECO:0007669"/>
    <property type="project" value="UniProtKB-KW"/>
</dbReference>
<dbReference type="SMART" id="SM00239">
    <property type="entry name" value="C2"/>
    <property type="match status" value="1"/>
</dbReference>
<dbReference type="SUPFAM" id="SSF50729">
    <property type="entry name" value="PH domain-like"/>
    <property type="match status" value="1"/>
</dbReference>
<reference evidence="13 14" key="1">
    <citation type="submission" date="2015-12" db="EMBL/GenBank/DDBJ databases">
        <title>Dictyostelia acquired genes for synthesis and detection of signals that induce cell-type specialization by lateral gene transfer from prokaryotes.</title>
        <authorList>
            <person name="Gloeckner G."/>
            <person name="Schaap P."/>
        </authorList>
    </citation>
    <scope>NUCLEOTIDE SEQUENCE [LARGE SCALE GENOMIC DNA]</scope>
    <source>
        <strain evidence="13 14">TK</strain>
    </source>
</reference>
<organism evidence="13 14">
    <name type="scientific">Tieghemostelium lacteum</name>
    <name type="common">Slime mold</name>
    <name type="synonym">Dictyostelium lacteum</name>
    <dbReference type="NCBI Taxonomy" id="361077"/>
    <lineage>
        <taxon>Eukaryota</taxon>
        <taxon>Amoebozoa</taxon>
        <taxon>Evosea</taxon>
        <taxon>Eumycetozoa</taxon>
        <taxon>Dictyostelia</taxon>
        <taxon>Dictyosteliales</taxon>
        <taxon>Raperosteliaceae</taxon>
        <taxon>Tieghemostelium</taxon>
    </lineage>
</organism>
<evidence type="ECO:0000256" key="6">
    <source>
        <dbReference type="ARBA" id="ARBA00023098"/>
    </source>
</evidence>
<dbReference type="SUPFAM" id="SSF47473">
    <property type="entry name" value="EF-hand"/>
    <property type="match status" value="1"/>
</dbReference>
<dbReference type="InterPro" id="IPR035892">
    <property type="entry name" value="C2_domain_sf"/>
</dbReference>
<proteinExistence type="predicted"/>
<comment type="cofactor">
    <cofactor evidence="1">
        <name>Ca(2+)</name>
        <dbReference type="ChEBI" id="CHEBI:29108"/>
    </cofactor>
</comment>
<evidence type="ECO:0000256" key="4">
    <source>
        <dbReference type="ARBA" id="ARBA00022837"/>
    </source>
</evidence>
<dbReference type="Pfam" id="PF00388">
    <property type="entry name" value="PI-PLC-X"/>
    <property type="match status" value="1"/>
</dbReference>
<evidence type="ECO:0000256" key="2">
    <source>
        <dbReference type="ARBA" id="ARBA00012368"/>
    </source>
</evidence>
<dbReference type="PANTHER" id="PTHR10336">
    <property type="entry name" value="PHOSPHOINOSITIDE-SPECIFIC PHOSPHOLIPASE C FAMILY PROTEIN"/>
    <property type="match status" value="1"/>
</dbReference>
<keyword evidence="5 8" id="KW-0442">Lipid degradation</keyword>
<name>A0A152A8P3_TIELA</name>
<dbReference type="Gene3D" id="2.60.40.150">
    <property type="entry name" value="C2 domain"/>
    <property type="match status" value="1"/>
</dbReference>
<keyword evidence="6 8" id="KW-0443">Lipid metabolism</keyword>
<evidence type="ECO:0000256" key="3">
    <source>
        <dbReference type="ARBA" id="ARBA00022801"/>
    </source>
</evidence>
<dbReference type="CDD" id="cd08558">
    <property type="entry name" value="PI-PLCc_eukaryota"/>
    <property type="match status" value="1"/>
</dbReference>
<dbReference type="CDD" id="cd00275">
    <property type="entry name" value="C2_PLC_like"/>
    <property type="match status" value="1"/>
</dbReference>
<feature type="domain" description="EF-hand" evidence="12">
    <location>
        <begin position="198"/>
        <end position="233"/>
    </location>
</feature>
<dbReference type="PRINTS" id="PR00390">
    <property type="entry name" value="PHPHLIPASEC"/>
</dbReference>
<dbReference type="Proteomes" id="UP000076078">
    <property type="component" value="Unassembled WGS sequence"/>
</dbReference>
<evidence type="ECO:0000313" key="14">
    <source>
        <dbReference type="Proteomes" id="UP000076078"/>
    </source>
</evidence>
<dbReference type="GO" id="GO:0048015">
    <property type="term" value="P:phosphatidylinositol-mediated signaling"/>
    <property type="evidence" value="ECO:0007669"/>
    <property type="project" value="TreeGrafter"/>
</dbReference>
<dbReference type="PROSITE" id="PS50222">
    <property type="entry name" value="EF_HAND_2"/>
    <property type="match status" value="1"/>
</dbReference>
<evidence type="ECO:0000256" key="5">
    <source>
        <dbReference type="ARBA" id="ARBA00022963"/>
    </source>
</evidence>
<accession>A0A152A8P3</accession>
<dbReference type="EC" id="3.1.4.11" evidence="2 8"/>
<dbReference type="PROSITE" id="PS50004">
    <property type="entry name" value="C2"/>
    <property type="match status" value="1"/>
</dbReference>
<dbReference type="InterPro" id="IPR015359">
    <property type="entry name" value="PLC_EF-hand-like"/>
</dbReference>
<dbReference type="Pfam" id="PF00168">
    <property type="entry name" value="C2"/>
    <property type="match status" value="1"/>
</dbReference>
<dbReference type="GO" id="GO:0004435">
    <property type="term" value="F:phosphatidylinositol-4,5-bisphosphate phospholipase C activity"/>
    <property type="evidence" value="ECO:0007669"/>
    <property type="project" value="UniProtKB-EC"/>
</dbReference>
<dbReference type="Pfam" id="PF09279">
    <property type="entry name" value="EF-hand_like"/>
    <property type="match status" value="1"/>
</dbReference>
<keyword evidence="4" id="KW-0106">Calcium</keyword>
<dbReference type="InterPro" id="IPR000909">
    <property type="entry name" value="PLipase_C_PInositol-sp_X_dom"/>
</dbReference>
<dbReference type="PROSITE" id="PS50008">
    <property type="entry name" value="PIPLC_Y_DOMAIN"/>
    <property type="match status" value="1"/>
</dbReference>
<dbReference type="FunCoup" id="A0A152A8P3">
    <property type="interactions" value="81"/>
</dbReference>
<feature type="region of interest" description="Disordered" evidence="9">
    <location>
        <begin position="478"/>
        <end position="525"/>
    </location>
</feature>
<protein>
    <recommendedName>
        <fullName evidence="2 8">Phosphoinositide phospholipase C</fullName>
        <ecNumber evidence="2 8">3.1.4.11</ecNumber>
    </recommendedName>
</protein>
<dbReference type="InterPro" id="IPR002048">
    <property type="entry name" value="EF_hand_dom"/>
</dbReference>
<sequence length="794" mass="90120">MATTNITNADIFEEASGLFDSKSLKKKLLLVSDDGYDYTNVTSNKSVQKYKDGVLITKITTKGKAQKKKLIFDFDKNLLVCGKKRKVLFSEIDEIRLGHKSDLFNTYKLKTKEISDSSALSFSLLFSGRNQKSLDFICSSIAERRELVSSLYYIINDSKDNDTEFSFVKNEWNSINKTKDTVNFSTLKKLLEKLNYSTSNTLLENLMKTNDTNDDDVIDFTEFSNLIKSLRRRPEIQKLIQKYIKEGQKMYIPQMIEFFEKEQHEKWTEHHCSLLINKYHHEELDYISIENLESYLVSDANQVSLAVHKKVSQPLNRPITHYYCYSSHNTYLSGHQLKGSSSAEQYTAAFRAGCKCVELDVWDGSDGDPIIFHGGTLTSQIKFSHVLEAIKLHAFSRSPYPVILSLEIHCSVGQQNVMAKHLREILGSLIVPAVLGEIENLHSLEELSNKILLKGHVKRRVGENKTIEKEMEELEIETKKQAQLNNSSSHNLGHSSNVTPIAETLSNSANVGNGGEKKKKPEKEKISEDLSQLIYIVCQSYKNPSTSKALPPYMIHSFSEAKTGTSSFQNEASEVIEINQKHLTRVYPKGTRFNSSNFNPIPGWLLGCQLVALNHQTSSEPMWLNEGLFEDNGSCGYVLKPACLLPETSNGFDPFKNQRHPASKYSKLIINVLSARQLPKYTKTTKGEIIDPFVTLSIHGCPSDSKKEKTKTINNNGFNPHWDEEFEFNLVNSQLALLLIRVDDADSLGRHNRIGHYCLRVENIKPGYRVIKLKNDFGDVIPMANLFCKFTLIK</sequence>
<dbReference type="Pfam" id="PF00387">
    <property type="entry name" value="PI-PLC-Y"/>
    <property type="match status" value="1"/>
</dbReference>
<evidence type="ECO:0000256" key="7">
    <source>
        <dbReference type="ARBA" id="ARBA00023224"/>
    </source>
</evidence>
<evidence type="ECO:0000256" key="9">
    <source>
        <dbReference type="SAM" id="MobiDB-lite"/>
    </source>
</evidence>
<dbReference type="Gene3D" id="3.20.20.190">
    <property type="entry name" value="Phosphatidylinositol (PI) phosphodiesterase"/>
    <property type="match status" value="1"/>
</dbReference>
<dbReference type="PANTHER" id="PTHR10336:SF36">
    <property type="entry name" value="1-PHOSPHATIDYLINOSITOL 4,5-BISPHOSPHATE PHOSPHODIESTERASE BETA-4"/>
    <property type="match status" value="1"/>
</dbReference>
<keyword evidence="7" id="KW-0807">Transducer</keyword>
<dbReference type="InterPro" id="IPR001711">
    <property type="entry name" value="PLipase_C_Pinositol-sp_Y"/>
</dbReference>
<evidence type="ECO:0000256" key="8">
    <source>
        <dbReference type="RuleBase" id="RU361133"/>
    </source>
</evidence>
<dbReference type="InterPro" id="IPR017946">
    <property type="entry name" value="PLC-like_Pdiesterase_TIM-brl"/>
</dbReference>
<keyword evidence="14" id="KW-1185">Reference proteome</keyword>
<dbReference type="InterPro" id="IPR011993">
    <property type="entry name" value="PH-like_dom_sf"/>
</dbReference>
<dbReference type="EMBL" id="LODT01000001">
    <property type="protein sequence ID" value="KYR02620.1"/>
    <property type="molecule type" value="Genomic_DNA"/>
</dbReference>
<dbReference type="InterPro" id="IPR001192">
    <property type="entry name" value="PI-PLC_fam"/>
</dbReference>
<evidence type="ECO:0000259" key="12">
    <source>
        <dbReference type="PROSITE" id="PS50222"/>
    </source>
</evidence>
<feature type="compositionally biased region" description="Low complexity" evidence="9">
    <location>
        <begin position="484"/>
        <end position="497"/>
    </location>
</feature>
<dbReference type="InterPro" id="IPR018247">
    <property type="entry name" value="EF_Hand_1_Ca_BS"/>
</dbReference>
<dbReference type="SUPFAM" id="SSF51695">
    <property type="entry name" value="PLC-like phosphodiesterases"/>
    <property type="match status" value="1"/>
</dbReference>
<evidence type="ECO:0000313" key="13">
    <source>
        <dbReference type="EMBL" id="KYR02620.1"/>
    </source>
</evidence>
<dbReference type="CDD" id="cd15898">
    <property type="entry name" value="EFh_PI-PLC"/>
    <property type="match status" value="1"/>
</dbReference>
<dbReference type="OrthoDB" id="269822at2759"/>
<dbReference type="InterPro" id="IPR011992">
    <property type="entry name" value="EF-hand-dom_pair"/>
</dbReference>
<dbReference type="Gene3D" id="1.10.238.10">
    <property type="entry name" value="EF-hand"/>
    <property type="match status" value="2"/>
</dbReference>
<dbReference type="GO" id="GO:0005509">
    <property type="term" value="F:calcium ion binding"/>
    <property type="evidence" value="ECO:0007669"/>
    <property type="project" value="InterPro"/>
</dbReference>
<dbReference type="InterPro" id="IPR000008">
    <property type="entry name" value="C2_dom"/>
</dbReference>
<dbReference type="PROSITE" id="PS00018">
    <property type="entry name" value="EF_HAND_1"/>
    <property type="match status" value="1"/>
</dbReference>
<comment type="catalytic activity">
    <reaction evidence="8">
        <text>a 1,2-diacyl-sn-glycero-3-phospho-(1D-myo-inositol-4,5-bisphosphate) + H2O = 1D-myo-inositol 1,4,5-trisphosphate + a 1,2-diacyl-sn-glycerol + H(+)</text>
        <dbReference type="Rhea" id="RHEA:33179"/>
        <dbReference type="ChEBI" id="CHEBI:15377"/>
        <dbReference type="ChEBI" id="CHEBI:15378"/>
        <dbReference type="ChEBI" id="CHEBI:17815"/>
        <dbReference type="ChEBI" id="CHEBI:58456"/>
        <dbReference type="ChEBI" id="CHEBI:203600"/>
        <dbReference type="EC" id="3.1.4.11"/>
    </reaction>
</comment>